<dbReference type="SUPFAM" id="SSF55785">
    <property type="entry name" value="PYP-like sensor domain (PAS domain)"/>
    <property type="match status" value="1"/>
</dbReference>
<gene>
    <name evidence="1" type="ORF">OM074_19395</name>
</gene>
<evidence type="ECO:0008006" key="3">
    <source>
        <dbReference type="Google" id="ProtNLM"/>
    </source>
</evidence>
<evidence type="ECO:0000313" key="1">
    <source>
        <dbReference type="EMBL" id="MCW3807803.1"/>
    </source>
</evidence>
<evidence type="ECO:0000313" key="2">
    <source>
        <dbReference type="Proteomes" id="UP001207408"/>
    </source>
</evidence>
<comment type="caution">
    <text evidence="1">The sequence shown here is derived from an EMBL/GenBank/DDBJ whole genome shotgun (WGS) entry which is preliminary data.</text>
</comment>
<dbReference type="Proteomes" id="UP001207408">
    <property type="component" value="Unassembled WGS sequence"/>
</dbReference>
<dbReference type="Gene3D" id="3.30.450.20">
    <property type="entry name" value="PAS domain"/>
    <property type="match status" value="1"/>
</dbReference>
<organism evidence="1 2">
    <name type="scientific">Plebeiibacterium marinum</name>
    <dbReference type="NCBI Taxonomy" id="2992111"/>
    <lineage>
        <taxon>Bacteria</taxon>
        <taxon>Pseudomonadati</taxon>
        <taxon>Bacteroidota</taxon>
        <taxon>Bacteroidia</taxon>
        <taxon>Marinilabiliales</taxon>
        <taxon>Marinilabiliaceae</taxon>
        <taxon>Plebeiibacterium</taxon>
    </lineage>
</organism>
<accession>A0AAE3SLM7</accession>
<reference evidence="1" key="1">
    <citation type="submission" date="2022-10" db="EMBL/GenBank/DDBJ databases">
        <authorList>
            <person name="Yu W.X."/>
        </authorList>
    </citation>
    <scope>NUCLEOTIDE SEQUENCE</scope>
    <source>
        <strain evidence="1">D04</strain>
    </source>
</reference>
<name>A0AAE3SLM7_9BACT</name>
<keyword evidence="2" id="KW-1185">Reference proteome</keyword>
<proteinExistence type="predicted"/>
<dbReference type="InterPro" id="IPR035965">
    <property type="entry name" value="PAS-like_dom_sf"/>
</dbReference>
<sequence>MSGCLDKSEIRRKVIGLGDNSYKKSYYPQLQSQIGELTEQKILLEKANAELTYTLDALKRTQESLAVNENKYHTLFENAGDAILIIDAASFELVDYNMKAMAFLGFQKQGRHRCQEYFLLYAGVPAQWTEFRRICQRGFGKSN</sequence>
<protein>
    <recommendedName>
        <fullName evidence="3">PAS domain-containing protein</fullName>
    </recommendedName>
</protein>
<dbReference type="RefSeq" id="WP_301202272.1">
    <property type="nucleotide sequence ID" value="NZ_JAPDPI010000062.1"/>
</dbReference>
<dbReference type="EMBL" id="JAPDPI010000062">
    <property type="protein sequence ID" value="MCW3807803.1"/>
    <property type="molecule type" value="Genomic_DNA"/>
</dbReference>
<dbReference type="AlphaFoldDB" id="A0AAE3SLM7"/>